<gene>
    <name evidence="2" type="ORF">CELE_Y71F9AM.8</name>
    <name evidence="2 4" type="ORF">Y71F9AM.8</name>
</gene>
<accession>A5A8Q1</accession>
<dbReference type="KEGG" id="cel:CELE_Y71F9AM.8"/>
<dbReference type="PeptideAtlas" id="A5A8Q1"/>
<feature type="signal peptide" evidence="1">
    <location>
        <begin position="1"/>
        <end position="19"/>
    </location>
</feature>
<organism evidence="2 3">
    <name type="scientific">Caenorhabditis elegans</name>
    <dbReference type="NCBI Taxonomy" id="6239"/>
    <lineage>
        <taxon>Eukaryota</taxon>
        <taxon>Metazoa</taxon>
        <taxon>Ecdysozoa</taxon>
        <taxon>Nematoda</taxon>
        <taxon>Chromadorea</taxon>
        <taxon>Rhabditida</taxon>
        <taxon>Rhabditina</taxon>
        <taxon>Rhabditomorpha</taxon>
        <taxon>Rhabditoidea</taxon>
        <taxon>Rhabditidae</taxon>
        <taxon>Peloderinae</taxon>
        <taxon>Caenorhabditis</taxon>
    </lineage>
</organism>
<evidence type="ECO:0000313" key="2">
    <source>
        <dbReference type="EMBL" id="CCD73519.1"/>
    </source>
</evidence>
<keyword evidence="5" id="KW-1267">Proteomics identification</keyword>
<name>A5A8Q1_CAEEL</name>
<dbReference type="InParanoid" id="A5A8Q1"/>
<dbReference type="CTD" id="6418614"/>
<keyword evidence="3" id="KW-1185">Reference proteome</keyword>
<dbReference type="AlphaFoldDB" id="A5A8Q1"/>
<dbReference type="AGR" id="WB:WBGene00045398"/>
<sequence length="84" mass="9813">MNFTTVLMSFFFIFPIVFNKPIGNEINEIGHFSKNPPFYSTDLFSLNENANENLRMSPIELNFWKKLRDGFLDFLKNAHGHIGK</sequence>
<dbReference type="RefSeq" id="NP_001122552.1">
    <property type="nucleotide sequence ID" value="NM_001129080.2"/>
</dbReference>
<protein>
    <submittedName>
        <fullName evidence="2">Neuropeptide-Like Protein</fullName>
    </submittedName>
</protein>
<evidence type="ECO:0000313" key="4">
    <source>
        <dbReference type="WormBase" id="Y71F9AM.8"/>
    </source>
</evidence>
<reference evidence="2 3" key="1">
    <citation type="journal article" date="1998" name="Science">
        <title>Genome sequence of the nematode C. elegans: a platform for investigating biology.</title>
        <authorList>
            <consortium name="The C. elegans sequencing consortium"/>
            <person name="Sulson J.E."/>
            <person name="Waterston R."/>
        </authorList>
    </citation>
    <scope>NUCLEOTIDE SEQUENCE [LARGE SCALE GENOMIC DNA]</scope>
    <source>
        <strain evidence="2 3">Bristol N2</strain>
    </source>
</reference>
<dbReference type="EMBL" id="BX284601">
    <property type="protein sequence ID" value="CCD73519.1"/>
    <property type="molecule type" value="Genomic_DNA"/>
</dbReference>
<dbReference type="GeneID" id="6418614"/>
<feature type="chain" id="PRO_5002679075" evidence="1">
    <location>
        <begin position="20"/>
        <end position="84"/>
    </location>
</feature>
<dbReference type="PaxDb" id="6239-Y71F9AM.8"/>
<dbReference type="Proteomes" id="UP000001940">
    <property type="component" value="Chromosome I"/>
</dbReference>
<dbReference type="UCSC" id="Y71F9AM.8">
    <property type="organism name" value="c. elegans"/>
</dbReference>
<evidence type="ECO:0000256" key="1">
    <source>
        <dbReference type="SAM" id="SignalP"/>
    </source>
</evidence>
<proteinExistence type="evidence at protein level"/>
<evidence type="ECO:0000313" key="3">
    <source>
        <dbReference type="Proteomes" id="UP000001940"/>
    </source>
</evidence>
<dbReference type="Bgee" id="WBGene00045398">
    <property type="expression patterns" value="Expressed in adult organism"/>
</dbReference>
<evidence type="ECO:0007829" key="5">
    <source>
        <dbReference type="PeptideAtlas" id="A5A8Q1"/>
    </source>
</evidence>
<keyword evidence="1" id="KW-0732">Signal</keyword>
<dbReference type="HOGENOM" id="CLU_2529505_0_0_1"/>
<dbReference type="WormBase" id="Y71F9AM.8">
    <property type="protein sequence ID" value="CE41073"/>
    <property type="gene ID" value="WBGene00045398"/>
</dbReference>